<dbReference type="SMART" id="SM00388">
    <property type="entry name" value="HisKA"/>
    <property type="match status" value="1"/>
</dbReference>
<evidence type="ECO:0000313" key="12">
    <source>
        <dbReference type="EMBL" id="ARI79251.1"/>
    </source>
</evidence>
<dbReference type="CDD" id="cd00130">
    <property type="entry name" value="PAS"/>
    <property type="match status" value="2"/>
</dbReference>
<sequence length="606" mass="69092">MNGTPACLLDLRMQRVTLNQEMQNTLHIDDDDLSFAAWIQAFNSTAQSGLQQVLHRLLTEGLRETSVQLTDQNNSRKYHCKLVHLTNGQIAFSLKPLEESFTNPNASKSSSYANIIDKTGQTHSYSFRRPILDEGSAQLRASQDSQLRQRMSDIIDKFPHGLAIINQEWEITYANAMMEKVTGIDFEYASNQRLWDIFPIDEYYNFFQNYLRAMENKETVEFEGFIKETRCVVHVTVYPTDLGVTVFLQDVTQYKKHLQALKDSEERFAILANNIKDVFWIADPQFEEFHYISPSFQNMFGVSRRDALSNPNSLDQVVHEEDLEKVKVSLSLMKTQRHQVEYRIKTVQGEQKWIRTRGFPVENAGTLYVLGIHEDITECREMNKLKEKSQQLSTITQMSAGIAHEIKNPLTAIKGFLQIGAANPELRDNYQEIILDEVNRIEAIVQDFMMLSKPKSSIQMEEVEADEVLSYVLRLLEPEAQDKNVFLRSEKMHLEETILTEPKRLNQILINLVKNAIDAVDDGGEVMVHSEVLRNELTLSVSDNGPGLTAQELAKIGEPFFTTKEKGTGLGVMVTKKIVADLNGTISYKSKKGEGTTVTVKLPRQP</sequence>
<feature type="domain" description="PAS" evidence="10">
    <location>
        <begin position="264"/>
        <end position="337"/>
    </location>
</feature>
<feature type="domain" description="Histidine kinase" evidence="9">
    <location>
        <begin position="401"/>
        <end position="606"/>
    </location>
</feature>
<evidence type="ECO:0000256" key="1">
    <source>
        <dbReference type="ARBA" id="ARBA00000085"/>
    </source>
</evidence>
<evidence type="ECO:0000256" key="5">
    <source>
        <dbReference type="ARBA" id="ARBA00022741"/>
    </source>
</evidence>
<evidence type="ECO:0000256" key="6">
    <source>
        <dbReference type="ARBA" id="ARBA00022777"/>
    </source>
</evidence>
<dbReference type="PROSITE" id="PS50109">
    <property type="entry name" value="HIS_KIN"/>
    <property type="match status" value="1"/>
</dbReference>
<dbReference type="InterPro" id="IPR013656">
    <property type="entry name" value="PAS_4"/>
</dbReference>
<dbReference type="SMART" id="SM00086">
    <property type="entry name" value="PAC"/>
    <property type="match status" value="1"/>
</dbReference>
<dbReference type="OrthoDB" id="9815750at2"/>
<dbReference type="EMBL" id="CP020772">
    <property type="protein sequence ID" value="ARI79251.1"/>
    <property type="molecule type" value="Genomic_DNA"/>
</dbReference>
<dbReference type="InterPro" id="IPR000014">
    <property type="entry name" value="PAS"/>
</dbReference>
<dbReference type="NCBIfam" id="TIGR00229">
    <property type="entry name" value="sensory_box"/>
    <property type="match status" value="1"/>
</dbReference>
<evidence type="ECO:0000256" key="8">
    <source>
        <dbReference type="ARBA" id="ARBA00023012"/>
    </source>
</evidence>
<dbReference type="InterPro" id="IPR001610">
    <property type="entry name" value="PAC"/>
</dbReference>
<dbReference type="EC" id="2.7.13.3" evidence="2"/>
<accession>A0A1W6A173</accession>
<dbReference type="SUPFAM" id="SSF55874">
    <property type="entry name" value="ATPase domain of HSP90 chaperone/DNA topoisomerase II/histidine kinase"/>
    <property type="match status" value="1"/>
</dbReference>
<evidence type="ECO:0000256" key="2">
    <source>
        <dbReference type="ARBA" id="ARBA00012438"/>
    </source>
</evidence>
<dbReference type="SUPFAM" id="SSF47384">
    <property type="entry name" value="Homodimeric domain of signal transducing histidine kinase"/>
    <property type="match status" value="1"/>
</dbReference>
<dbReference type="Pfam" id="PF08448">
    <property type="entry name" value="PAS_4"/>
    <property type="match status" value="1"/>
</dbReference>
<evidence type="ECO:0000259" key="9">
    <source>
        <dbReference type="PROSITE" id="PS50109"/>
    </source>
</evidence>
<dbReference type="InterPro" id="IPR000700">
    <property type="entry name" value="PAS-assoc_C"/>
</dbReference>
<dbReference type="InterPro" id="IPR003594">
    <property type="entry name" value="HATPase_dom"/>
</dbReference>
<dbReference type="Gene3D" id="3.30.450.20">
    <property type="entry name" value="PAS domain"/>
    <property type="match status" value="2"/>
</dbReference>
<keyword evidence="6 12" id="KW-0418">Kinase</keyword>
<keyword evidence="8" id="KW-0902">Two-component regulatory system</keyword>
<keyword evidence="3" id="KW-0597">Phosphoprotein</keyword>
<dbReference type="Proteomes" id="UP000192527">
    <property type="component" value="Chromosome"/>
</dbReference>
<evidence type="ECO:0000256" key="3">
    <source>
        <dbReference type="ARBA" id="ARBA00022553"/>
    </source>
</evidence>
<reference evidence="12 13" key="1">
    <citation type="submission" date="2017-04" db="EMBL/GenBank/DDBJ databases">
        <title>The whole genome sequencing and assembly of Halobacillus mangrovi strain.</title>
        <authorList>
            <person name="Lee S.-J."/>
            <person name="Park M.-K."/>
            <person name="Kim J.-Y."/>
            <person name="Lee Y.-J."/>
            <person name="Yi H."/>
            <person name="Bahn Y.-S."/>
            <person name="Kim J.F."/>
            <person name="Lee D.-W."/>
        </authorList>
    </citation>
    <scope>NUCLEOTIDE SEQUENCE [LARGE SCALE GENOMIC DNA]</scope>
    <source>
        <strain evidence="12 13">KTB 131</strain>
    </source>
</reference>
<dbReference type="CDD" id="cd00082">
    <property type="entry name" value="HisKA"/>
    <property type="match status" value="1"/>
</dbReference>
<keyword evidence="4" id="KW-0808">Transferase</keyword>
<dbReference type="SMART" id="SM00387">
    <property type="entry name" value="HATPase_c"/>
    <property type="match status" value="1"/>
</dbReference>
<dbReference type="KEGG" id="hmn:HM131_16630"/>
<dbReference type="PANTHER" id="PTHR43065">
    <property type="entry name" value="SENSOR HISTIDINE KINASE"/>
    <property type="match status" value="1"/>
</dbReference>
<organism evidence="12 13">
    <name type="scientific">Halobacillus mangrovi</name>
    <dbReference type="NCBI Taxonomy" id="402384"/>
    <lineage>
        <taxon>Bacteria</taxon>
        <taxon>Bacillati</taxon>
        <taxon>Bacillota</taxon>
        <taxon>Bacilli</taxon>
        <taxon>Bacillales</taxon>
        <taxon>Bacillaceae</taxon>
        <taxon>Halobacillus</taxon>
    </lineage>
</organism>
<protein>
    <recommendedName>
        <fullName evidence="2">histidine kinase</fullName>
        <ecNumber evidence="2">2.7.13.3</ecNumber>
    </recommendedName>
</protein>
<dbReference type="Pfam" id="PF02518">
    <property type="entry name" value="HATPase_c"/>
    <property type="match status" value="1"/>
</dbReference>
<keyword evidence="13" id="KW-1185">Reference proteome</keyword>
<dbReference type="GO" id="GO:0005524">
    <property type="term" value="F:ATP binding"/>
    <property type="evidence" value="ECO:0007669"/>
    <property type="project" value="UniProtKB-KW"/>
</dbReference>
<proteinExistence type="predicted"/>
<keyword evidence="7" id="KW-0067">ATP-binding</keyword>
<dbReference type="InterPro" id="IPR004358">
    <property type="entry name" value="Sig_transdc_His_kin-like_C"/>
</dbReference>
<dbReference type="InterPro" id="IPR035965">
    <property type="entry name" value="PAS-like_dom_sf"/>
</dbReference>
<dbReference type="InterPro" id="IPR005467">
    <property type="entry name" value="His_kinase_dom"/>
</dbReference>
<dbReference type="PROSITE" id="PS50112">
    <property type="entry name" value="PAS"/>
    <property type="match status" value="1"/>
</dbReference>
<evidence type="ECO:0000313" key="13">
    <source>
        <dbReference type="Proteomes" id="UP000192527"/>
    </source>
</evidence>
<dbReference type="PROSITE" id="PS50113">
    <property type="entry name" value="PAC"/>
    <property type="match status" value="1"/>
</dbReference>
<evidence type="ECO:0000256" key="4">
    <source>
        <dbReference type="ARBA" id="ARBA00022679"/>
    </source>
</evidence>
<dbReference type="PRINTS" id="PR00344">
    <property type="entry name" value="BCTRLSENSOR"/>
</dbReference>
<dbReference type="STRING" id="402384.HM131_16630"/>
<dbReference type="GO" id="GO:0000155">
    <property type="term" value="F:phosphorelay sensor kinase activity"/>
    <property type="evidence" value="ECO:0007669"/>
    <property type="project" value="InterPro"/>
</dbReference>
<dbReference type="SMART" id="SM00091">
    <property type="entry name" value="PAS"/>
    <property type="match status" value="2"/>
</dbReference>
<evidence type="ECO:0000256" key="7">
    <source>
        <dbReference type="ARBA" id="ARBA00022840"/>
    </source>
</evidence>
<dbReference type="Gene3D" id="3.30.565.10">
    <property type="entry name" value="Histidine kinase-like ATPase, C-terminal domain"/>
    <property type="match status" value="1"/>
</dbReference>
<dbReference type="AlphaFoldDB" id="A0A1W6A173"/>
<dbReference type="Gene3D" id="1.10.287.130">
    <property type="match status" value="1"/>
</dbReference>
<comment type="catalytic activity">
    <reaction evidence="1">
        <text>ATP + protein L-histidine = ADP + protein N-phospho-L-histidine.</text>
        <dbReference type="EC" id="2.7.13.3"/>
    </reaction>
</comment>
<dbReference type="Pfam" id="PF08447">
    <property type="entry name" value="PAS_3"/>
    <property type="match status" value="1"/>
</dbReference>
<dbReference type="InterPro" id="IPR013655">
    <property type="entry name" value="PAS_fold_3"/>
</dbReference>
<dbReference type="InterPro" id="IPR036097">
    <property type="entry name" value="HisK_dim/P_sf"/>
</dbReference>
<gene>
    <name evidence="12" type="ORF">HM131_16630</name>
</gene>
<dbReference type="InterPro" id="IPR003661">
    <property type="entry name" value="HisK_dim/P_dom"/>
</dbReference>
<feature type="domain" description="PAC" evidence="11">
    <location>
        <begin position="338"/>
        <end position="388"/>
    </location>
</feature>
<evidence type="ECO:0000259" key="11">
    <source>
        <dbReference type="PROSITE" id="PS50113"/>
    </source>
</evidence>
<evidence type="ECO:0000259" key="10">
    <source>
        <dbReference type="PROSITE" id="PS50112"/>
    </source>
</evidence>
<dbReference type="PANTHER" id="PTHR43065:SF10">
    <property type="entry name" value="PEROXIDE STRESS-ACTIVATED HISTIDINE KINASE MAK3"/>
    <property type="match status" value="1"/>
</dbReference>
<dbReference type="InterPro" id="IPR036890">
    <property type="entry name" value="HATPase_C_sf"/>
</dbReference>
<dbReference type="SUPFAM" id="SSF55785">
    <property type="entry name" value="PYP-like sensor domain (PAS domain)"/>
    <property type="match status" value="2"/>
</dbReference>
<name>A0A1W6A173_9BACI</name>
<dbReference type="Pfam" id="PF00512">
    <property type="entry name" value="HisKA"/>
    <property type="match status" value="1"/>
</dbReference>
<dbReference type="CDD" id="cd00075">
    <property type="entry name" value="HATPase"/>
    <property type="match status" value="1"/>
</dbReference>
<keyword evidence="5" id="KW-0547">Nucleotide-binding</keyword>